<sequence length="176" mass="20620">TIEDRVYKESRALFLRTRNNTTELYEELAARILNTKRAHPEIPNLTKKIGSVMDNLRYQVNKSFEKTAKQYRVKYGNEISNQNLYTFIDDNVWRNALHLPLLAVNKMAVDDNEVIKKGLKTFVIEMVKQWVLALHEEKDAKGAIKEFDELTLDLPIPTNYNIVARLPVRKLLQYKK</sequence>
<accession>A0A9N9CZ87</accession>
<organism evidence="1 2">
    <name type="scientific">Racocetra fulgida</name>
    <dbReference type="NCBI Taxonomy" id="60492"/>
    <lineage>
        <taxon>Eukaryota</taxon>
        <taxon>Fungi</taxon>
        <taxon>Fungi incertae sedis</taxon>
        <taxon>Mucoromycota</taxon>
        <taxon>Glomeromycotina</taxon>
        <taxon>Glomeromycetes</taxon>
        <taxon>Diversisporales</taxon>
        <taxon>Gigasporaceae</taxon>
        <taxon>Racocetra</taxon>
    </lineage>
</organism>
<dbReference type="AlphaFoldDB" id="A0A9N9CZ87"/>
<keyword evidence="2" id="KW-1185">Reference proteome</keyword>
<dbReference type="OrthoDB" id="2435299at2759"/>
<comment type="caution">
    <text evidence="1">The sequence shown here is derived from an EMBL/GenBank/DDBJ whole genome shotgun (WGS) entry which is preliminary data.</text>
</comment>
<name>A0A9N9CZ87_9GLOM</name>
<dbReference type="Proteomes" id="UP000789396">
    <property type="component" value="Unassembled WGS sequence"/>
</dbReference>
<feature type="non-terminal residue" evidence="1">
    <location>
        <position position="1"/>
    </location>
</feature>
<evidence type="ECO:0000313" key="2">
    <source>
        <dbReference type="Proteomes" id="UP000789396"/>
    </source>
</evidence>
<gene>
    <name evidence="1" type="ORF">RFULGI_LOCUS7205</name>
</gene>
<dbReference type="EMBL" id="CAJVPZ010010167">
    <property type="protein sequence ID" value="CAG8616889.1"/>
    <property type="molecule type" value="Genomic_DNA"/>
</dbReference>
<evidence type="ECO:0000313" key="1">
    <source>
        <dbReference type="EMBL" id="CAG8616889.1"/>
    </source>
</evidence>
<proteinExistence type="predicted"/>
<protein>
    <submittedName>
        <fullName evidence="1">13236_t:CDS:1</fullName>
    </submittedName>
</protein>
<reference evidence="1" key="1">
    <citation type="submission" date="2021-06" db="EMBL/GenBank/DDBJ databases">
        <authorList>
            <person name="Kallberg Y."/>
            <person name="Tangrot J."/>
            <person name="Rosling A."/>
        </authorList>
    </citation>
    <scope>NUCLEOTIDE SEQUENCE</scope>
    <source>
        <strain evidence="1">IN212</strain>
    </source>
</reference>